<keyword evidence="2" id="KW-0805">Transcription regulation</keyword>
<sequence>MTSRSHNQGATLPIGHDPTPQRTIPTAVELRETYHNRLDTEIDRAMTAFQDLIASCEISDRTSNARAEYQTQVEAANLANSADQLLRLISELKIAAITQNIPEIKSENRTMQVFFDQTGRKMLKEILTLRDETAKTLRLLEKHYYESSTTWYPDQPSPEPSQ</sequence>
<dbReference type="STRING" id="448386.A0A2V3IE34"/>
<keyword evidence="3" id="KW-0804">Transcription</keyword>
<dbReference type="Pfam" id="PF06179">
    <property type="entry name" value="Med22"/>
    <property type="match status" value="1"/>
</dbReference>
<comment type="caution">
    <text evidence="6">The sequence shown here is derived from an EMBL/GenBank/DDBJ whole genome shotgun (WGS) entry which is preliminary data.</text>
</comment>
<gene>
    <name evidence="6" type="ORF">BWQ96_09944</name>
</gene>
<evidence type="ECO:0000313" key="6">
    <source>
        <dbReference type="EMBL" id="PXF40346.1"/>
    </source>
</evidence>
<organism evidence="6 7">
    <name type="scientific">Gracilariopsis chorda</name>
    <dbReference type="NCBI Taxonomy" id="448386"/>
    <lineage>
        <taxon>Eukaryota</taxon>
        <taxon>Rhodophyta</taxon>
        <taxon>Florideophyceae</taxon>
        <taxon>Rhodymeniophycidae</taxon>
        <taxon>Gracilariales</taxon>
        <taxon>Gracilariaceae</taxon>
        <taxon>Gracilariopsis</taxon>
    </lineage>
</organism>
<keyword evidence="7" id="KW-1185">Reference proteome</keyword>
<evidence type="ECO:0000256" key="3">
    <source>
        <dbReference type="ARBA" id="ARBA00023163"/>
    </source>
</evidence>
<evidence type="ECO:0000313" key="7">
    <source>
        <dbReference type="Proteomes" id="UP000247409"/>
    </source>
</evidence>
<dbReference type="GO" id="GO:0003712">
    <property type="term" value="F:transcription coregulator activity"/>
    <property type="evidence" value="ECO:0007669"/>
    <property type="project" value="InterPro"/>
</dbReference>
<accession>A0A2V3IE34</accession>
<reference evidence="6 7" key="1">
    <citation type="journal article" date="2018" name="Mol. Biol. Evol.">
        <title>Analysis of the draft genome of the red seaweed Gracilariopsis chorda provides insights into genome size evolution in Rhodophyta.</title>
        <authorList>
            <person name="Lee J."/>
            <person name="Yang E.C."/>
            <person name="Graf L."/>
            <person name="Yang J.H."/>
            <person name="Qiu H."/>
            <person name="Zel Zion U."/>
            <person name="Chan C.X."/>
            <person name="Stephens T.G."/>
            <person name="Weber A.P.M."/>
            <person name="Boo G.H."/>
            <person name="Boo S.M."/>
            <person name="Kim K.M."/>
            <person name="Shin Y."/>
            <person name="Jung M."/>
            <person name="Lee S.J."/>
            <person name="Yim H.S."/>
            <person name="Lee J.H."/>
            <person name="Bhattacharya D."/>
            <person name="Yoon H.S."/>
        </authorList>
    </citation>
    <scope>NUCLEOTIDE SEQUENCE [LARGE SCALE GENOMIC DNA]</scope>
    <source>
        <strain evidence="6 7">SKKU-2015</strain>
        <tissue evidence="6">Whole body</tissue>
    </source>
</reference>
<proteinExistence type="predicted"/>
<dbReference type="PANTHER" id="PTHR12434">
    <property type="entry name" value="MEDIATOR OF RNA POLYMERASE II TRANSCRIPTION SUBUNIT 22"/>
    <property type="match status" value="1"/>
</dbReference>
<protein>
    <submittedName>
        <fullName evidence="6">Mediator of RNA polymerase II transcription subunit 22</fullName>
    </submittedName>
</protein>
<feature type="compositionally biased region" description="Polar residues" evidence="5">
    <location>
        <begin position="1"/>
        <end position="10"/>
    </location>
</feature>
<feature type="region of interest" description="Disordered" evidence="5">
    <location>
        <begin position="1"/>
        <end position="22"/>
    </location>
</feature>
<evidence type="ECO:0000256" key="4">
    <source>
        <dbReference type="ARBA" id="ARBA00023242"/>
    </source>
</evidence>
<dbReference type="GO" id="GO:0016592">
    <property type="term" value="C:mediator complex"/>
    <property type="evidence" value="ECO:0007669"/>
    <property type="project" value="InterPro"/>
</dbReference>
<dbReference type="GO" id="GO:0006357">
    <property type="term" value="P:regulation of transcription by RNA polymerase II"/>
    <property type="evidence" value="ECO:0007669"/>
    <property type="project" value="InterPro"/>
</dbReference>
<dbReference type="Proteomes" id="UP000247409">
    <property type="component" value="Unassembled WGS sequence"/>
</dbReference>
<keyword evidence="4" id="KW-0539">Nucleus</keyword>
<evidence type="ECO:0000256" key="1">
    <source>
        <dbReference type="ARBA" id="ARBA00004123"/>
    </source>
</evidence>
<dbReference type="OrthoDB" id="203279at2759"/>
<evidence type="ECO:0000256" key="5">
    <source>
        <dbReference type="SAM" id="MobiDB-lite"/>
    </source>
</evidence>
<comment type="subcellular location">
    <subcellularLocation>
        <location evidence="1">Nucleus</location>
    </subcellularLocation>
</comment>
<dbReference type="PANTHER" id="PTHR12434:SF6">
    <property type="entry name" value="MEDIATOR OF RNA POLYMERASE II TRANSCRIPTION SUBUNIT 22"/>
    <property type="match status" value="1"/>
</dbReference>
<dbReference type="EMBL" id="NBIV01000307">
    <property type="protein sequence ID" value="PXF40346.1"/>
    <property type="molecule type" value="Genomic_DNA"/>
</dbReference>
<evidence type="ECO:0000256" key="2">
    <source>
        <dbReference type="ARBA" id="ARBA00023015"/>
    </source>
</evidence>
<dbReference type="AlphaFoldDB" id="A0A2V3IE34"/>
<dbReference type="InterPro" id="IPR009332">
    <property type="entry name" value="Med22"/>
</dbReference>
<name>A0A2V3IE34_9FLOR</name>